<dbReference type="InterPro" id="IPR000058">
    <property type="entry name" value="Znf_AN1"/>
</dbReference>
<gene>
    <name evidence="7 8" type="primary">LOC107263151</name>
</gene>
<dbReference type="GO" id="GO:0008270">
    <property type="term" value="F:zinc ion binding"/>
    <property type="evidence" value="ECO:0007669"/>
    <property type="project" value="UniProtKB-KW"/>
</dbReference>
<evidence type="ECO:0000259" key="5">
    <source>
        <dbReference type="PROSITE" id="PS51039"/>
    </source>
</evidence>
<accession>A0AAJ7FCW8</accession>
<dbReference type="RefSeq" id="XP_015585546.1">
    <property type="nucleotide sequence ID" value="XM_015730060.1"/>
</dbReference>
<evidence type="ECO:0000256" key="1">
    <source>
        <dbReference type="ARBA" id="ARBA00022723"/>
    </source>
</evidence>
<evidence type="ECO:0000313" key="6">
    <source>
        <dbReference type="Proteomes" id="UP000694920"/>
    </source>
</evidence>
<organism evidence="6 8">
    <name type="scientific">Cephus cinctus</name>
    <name type="common">Wheat stem sawfly</name>
    <dbReference type="NCBI Taxonomy" id="211228"/>
    <lineage>
        <taxon>Eukaryota</taxon>
        <taxon>Metazoa</taxon>
        <taxon>Ecdysozoa</taxon>
        <taxon>Arthropoda</taxon>
        <taxon>Hexapoda</taxon>
        <taxon>Insecta</taxon>
        <taxon>Pterygota</taxon>
        <taxon>Neoptera</taxon>
        <taxon>Endopterygota</taxon>
        <taxon>Hymenoptera</taxon>
        <taxon>Cephoidea</taxon>
        <taxon>Cephidae</taxon>
        <taxon>Cephus</taxon>
    </lineage>
</organism>
<proteinExistence type="predicted"/>
<dbReference type="InterPro" id="IPR035896">
    <property type="entry name" value="AN1-like_Znf"/>
</dbReference>
<reference evidence="7 8" key="1">
    <citation type="submission" date="2025-04" db="UniProtKB">
        <authorList>
            <consortium name="RefSeq"/>
        </authorList>
    </citation>
    <scope>IDENTIFICATION</scope>
</reference>
<dbReference type="SMART" id="SM00154">
    <property type="entry name" value="ZnF_AN1"/>
    <property type="match status" value="2"/>
</dbReference>
<dbReference type="PROSITE" id="PS51039">
    <property type="entry name" value="ZF_AN1"/>
    <property type="match status" value="1"/>
</dbReference>
<dbReference type="Pfam" id="PF25327">
    <property type="entry name" value="UBL_ZFAND1"/>
    <property type="match status" value="1"/>
</dbReference>
<dbReference type="PANTHER" id="PTHR14677:SF20">
    <property type="entry name" value="ZINC FINGER AN1-TYPE CONTAINING 2A-RELATED"/>
    <property type="match status" value="1"/>
</dbReference>
<dbReference type="InterPro" id="IPR057358">
    <property type="entry name" value="UBL_ZFAND1-like"/>
</dbReference>
<dbReference type="Pfam" id="PF01428">
    <property type="entry name" value="zf-AN1"/>
    <property type="match status" value="1"/>
</dbReference>
<name>A0AAJ7FCW8_CEPCN</name>
<dbReference type="AlphaFoldDB" id="A0AAJ7FCW8"/>
<dbReference type="RefSeq" id="XP_015585547.1">
    <property type="nucleotide sequence ID" value="XM_015730061.2"/>
</dbReference>
<feature type="domain" description="AN1-type" evidence="5">
    <location>
        <begin position="4"/>
        <end position="52"/>
    </location>
</feature>
<dbReference type="KEGG" id="ccin:107263151"/>
<protein>
    <submittedName>
        <fullName evidence="7 8">AN1-type zinc finger protein 1</fullName>
    </submittedName>
</protein>
<keyword evidence="3" id="KW-0862">Zinc</keyword>
<dbReference type="GeneID" id="107263151"/>
<keyword evidence="2 4" id="KW-0863">Zinc-finger</keyword>
<keyword evidence="6" id="KW-1185">Reference proteome</keyword>
<dbReference type="SUPFAM" id="SSF118310">
    <property type="entry name" value="AN1-like Zinc finger"/>
    <property type="match status" value="2"/>
</dbReference>
<dbReference type="GO" id="GO:0005737">
    <property type="term" value="C:cytoplasm"/>
    <property type="evidence" value="ECO:0007669"/>
    <property type="project" value="TreeGrafter"/>
</dbReference>
<evidence type="ECO:0000313" key="8">
    <source>
        <dbReference type="RefSeq" id="XP_015585547.1"/>
    </source>
</evidence>
<evidence type="ECO:0000256" key="4">
    <source>
        <dbReference type="PROSITE-ProRule" id="PRU00449"/>
    </source>
</evidence>
<keyword evidence="1" id="KW-0479">Metal-binding</keyword>
<dbReference type="Proteomes" id="UP000694920">
    <property type="component" value="Unplaced"/>
</dbReference>
<evidence type="ECO:0000313" key="7">
    <source>
        <dbReference type="RefSeq" id="XP_015585546.1"/>
    </source>
</evidence>
<dbReference type="PANTHER" id="PTHR14677">
    <property type="entry name" value="ARSENITE INDUCUBLE RNA ASSOCIATED PROTEIN AIP-1-RELATED"/>
    <property type="match status" value="1"/>
</dbReference>
<dbReference type="Gene3D" id="4.10.1110.10">
    <property type="entry name" value="AN1-like Zinc finger"/>
    <property type="match status" value="2"/>
</dbReference>
<sequence length="268" mass="29770">MEFPSVGIRCSVNGCKQLDFLPFTCLHCQAIFCKKHFNVTSHACSKFIDNVVSTKENSASYCCSQDSCEQTSPVEMNCVKCRLHFCLAHRYHGCLEISEEQKAKELEKWQKPKQEFVQAKATVDQQITNSLKKAKNTSMANKVQLMRLKGQALGPTSIPSTERRYFLIYPPITNSAKTIGKPKAAFVCVRWSLGRAIDGLASILGIPNTNNVASAKKLKLFHHISGSCVSEKMDVLLSELLDSSSLTDGQSLILEYSDTAEIDSSLYN</sequence>
<evidence type="ECO:0000256" key="2">
    <source>
        <dbReference type="ARBA" id="ARBA00022771"/>
    </source>
</evidence>
<evidence type="ECO:0000256" key="3">
    <source>
        <dbReference type="ARBA" id="ARBA00022833"/>
    </source>
</evidence>